<gene>
    <name evidence="2" type="ORF">AVDCRST_MAG23-133</name>
</gene>
<organism evidence="2">
    <name type="scientific">uncultured Sphingosinicella sp</name>
    <dbReference type="NCBI Taxonomy" id="478748"/>
    <lineage>
        <taxon>Bacteria</taxon>
        <taxon>Pseudomonadati</taxon>
        <taxon>Pseudomonadota</taxon>
        <taxon>Alphaproteobacteria</taxon>
        <taxon>Sphingomonadales</taxon>
        <taxon>Sphingosinicellaceae</taxon>
        <taxon>Sphingosinicella</taxon>
        <taxon>environmental samples</taxon>
    </lineage>
</organism>
<evidence type="ECO:0000313" key="2">
    <source>
        <dbReference type="EMBL" id="CAA9520009.1"/>
    </source>
</evidence>
<name>A0A6J4TD13_9SPHN</name>
<protein>
    <submittedName>
        <fullName evidence="2">Uncharacterized protein</fullName>
    </submittedName>
</protein>
<accession>A0A6J4TD13</accession>
<feature type="chain" id="PRO_5026965649" evidence="1">
    <location>
        <begin position="21"/>
        <end position="157"/>
    </location>
</feature>
<feature type="signal peptide" evidence="1">
    <location>
        <begin position="1"/>
        <end position="20"/>
    </location>
</feature>
<dbReference type="AlphaFoldDB" id="A0A6J4TD13"/>
<sequence length="157" mass="16278">MKRLMTLALAAASAWPAALAAQPAQPAASIAVTCDAGPAAAGGEAPNLHGHWDFLMVPRGLASFGLMSIGFVGTDYGGSLAPSRTAPVVLRKISLTGRTIHMAVASAEGDVLFDGNLSAKGDFMCGTVTYHGGEKFPMVAHRRPTTYQSQPQALRAR</sequence>
<proteinExistence type="predicted"/>
<keyword evidence="1" id="KW-0732">Signal</keyword>
<reference evidence="2" key="1">
    <citation type="submission" date="2020-02" db="EMBL/GenBank/DDBJ databases">
        <authorList>
            <person name="Meier V. D."/>
        </authorList>
    </citation>
    <scope>NUCLEOTIDE SEQUENCE</scope>
    <source>
        <strain evidence="2">AVDCRST_MAG23</strain>
    </source>
</reference>
<evidence type="ECO:0000256" key="1">
    <source>
        <dbReference type="SAM" id="SignalP"/>
    </source>
</evidence>
<dbReference type="EMBL" id="CADCWD010000008">
    <property type="protein sequence ID" value="CAA9520009.1"/>
    <property type="molecule type" value="Genomic_DNA"/>
</dbReference>